<dbReference type="HOGENOM" id="CLU_581425_0_0_1"/>
<organism evidence="3 4">
    <name type="scientific">Dothistroma septosporum (strain NZE10 / CBS 128990)</name>
    <name type="common">Red band needle blight fungus</name>
    <name type="synonym">Mycosphaerella pini</name>
    <dbReference type="NCBI Taxonomy" id="675120"/>
    <lineage>
        <taxon>Eukaryota</taxon>
        <taxon>Fungi</taxon>
        <taxon>Dikarya</taxon>
        <taxon>Ascomycota</taxon>
        <taxon>Pezizomycotina</taxon>
        <taxon>Dothideomycetes</taxon>
        <taxon>Dothideomycetidae</taxon>
        <taxon>Mycosphaerellales</taxon>
        <taxon>Mycosphaerellaceae</taxon>
        <taxon>Dothistroma</taxon>
    </lineage>
</organism>
<dbReference type="OrthoDB" id="3641688at2759"/>
<feature type="coiled-coil region" evidence="1">
    <location>
        <begin position="118"/>
        <end position="145"/>
    </location>
</feature>
<feature type="region of interest" description="Disordered" evidence="2">
    <location>
        <begin position="21"/>
        <end position="40"/>
    </location>
</feature>
<proteinExistence type="predicted"/>
<gene>
    <name evidence="3" type="ORF">DOTSEDRAFT_24580</name>
</gene>
<evidence type="ECO:0000313" key="4">
    <source>
        <dbReference type="Proteomes" id="UP000016933"/>
    </source>
</evidence>
<dbReference type="AlphaFoldDB" id="N1PQ57"/>
<evidence type="ECO:0000313" key="3">
    <source>
        <dbReference type="EMBL" id="EME44559.1"/>
    </source>
</evidence>
<evidence type="ECO:0008006" key="5">
    <source>
        <dbReference type="Google" id="ProtNLM"/>
    </source>
</evidence>
<dbReference type="eggNOG" id="ENOG502S0B1">
    <property type="taxonomic scope" value="Eukaryota"/>
</dbReference>
<dbReference type="Proteomes" id="UP000016933">
    <property type="component" value="Unassembled WGS sequence"/>
</dbReference>
<feature type="compositionally biased region" description="Basic and acidic residues" evidence="2">
    <location>
        <begin position="27"/>
        <end position="40"/>
    </location>
</feature>
<protein>
    <recommendedName>
        <fullName evidence="5">Prolyl 4-hydroxylase alpha subunit Fe(2+) 2OG dioxygenase domain-containing protein</fullName>
    </recommendedName>
</protein>
<dbReference type="PANTHER" id="PTHR33099">
    <property type="entry name" value="FE2OG DIOXYGENASE DOMAIN-CONTAINING PROTEIN"/>
    <property type="match status" value="1"/>
</dbReference>
<reference evidence="4" key="1">
    <citation type="journal article" date="2012" name="PLoS Genet.">
        <title>The genomes of the fungal plant pathogens Cladosporium fulvum and Dothistroma septosporum reveal adaptation to different hosts and lifestyles but also signatures of common ancestry.</title>
        <authorList>
            <person name="de Wit P.J.G.M."/>
            <person name="van der Burgt A."/>
            <person name="Oekmen B."/>
            <person name="Stergiopoulos I."/>
            <person name="Abd-Elsalam K.A."/>
            <person name="Aerts A.L."/>
            <person name="Bahkali A.H."/>
            <person name="Beenen H.G."/>
            <person name="Chettri P."/>
            <person name="Cox M.P."/>
            <person name="Datema E."/>
            <person name="de Vries R.P."/>
            <person name="Dhillon B."/>
            <person name="Ganley A.R."/>
            <person name="Griffiths S.A."/>
            <person name="Guo Y."/>
            <person name="Hamelin R.C."/>
            <person name="Henrissat B."/>
            <person name="Kabir M.S."/>
            <person name="Jashni M.K."/>
            <person name="Kema G."/>
            <person name="Klaubauf S."/>
            <person name="Lapidus A."/>
            <person name="Levasseur A."/>
            <person name="Lindquist E."/>
            <person name="Mehrabi R."/>
            <person name="Ohm R.A."/>
            <person name="Owen T.J."/>
            <person name="Salamov A."/>
            <person name="Schwelm A."/>
            <person name="Schijlen E."/>
            <person name="Sun H."/>
            <person name="van den Burg H.A."/>
            <person name="van Ham R.C.H.J."/>
            <person name="Zhang S."/>
            <person name="Goodwin S.B."/>
            <person name="Grigoriev I.V."/>
            <person name="Collemare J."/>
            <person name="Bradshaw R.E."/>
        </authorList>
    </citation>
    <scope>NUCLEOTIDE SEQUENCE [LARGE SCALE GENOMIC DNA]</scope>
    <source>
        <strain evidence="4">NZE10 / CBS 128990</strain>
    </source>
</reference>
<evidence type="ECO:0000256" key="1">
    <source>
        <dbReference type="SAM" id="Coils"/>
    </source>
</evidence>
<dbReference type="OMA" id="ERITWVN"/>
<reference evidence="3 4" key="2">
    <citation type="journal article" date="2012" name="PLoS Pathog.">
        <title>Diverse lifestyles and strategies of plant pathogenesis encoded in the genomes of eighteen Dothideomycetes fungi.</title>
        <authorList>
            <person name="Ohm R.A."/>
            <person name="Feau N."/>
            <person name="Henrissat B."/>
            <person name="Schoch C.L."/>
            <person name="Horwitz B.A."/>
            <person name="Barry K.W."/>
            <person name="Condon B.J."/>
            <person name="Copeland A.C."/>
            <person name="Dhillon B."/>
            <person name="Glaser F."/>
            <person name="Hesse C.N."/>
            <person name="Kosti I."/>
            <person name="LaButti K."/>
            <person name="Lindquist E.A."/>
            <person name="Lucas S."/>
            <person name="Salamov A.A."/>
            <person name="Bradshaw R.E."/>
            <person name="Ciuffetti L."/>
            <person name="Hamelin R.C."/>
            <person name="Kema G.H.J."/>
            <person name="Lawrence C."/>
            <person name="Scott J.A."/>
            <person name="Spatafora J.W."/>
            <person name="Turgeon B.G."/>
            <person name="de Wit P.J.G.M."/>
            <person name="Zhong S."/>
            <person name="Goodwin S.B."/>
            <person name="Grigoriev I.V."/>
        </authorList>
    </citation>
    <scope>NUCLEOTIDE SEQUENCE [LARGE SCALE GENOMIC DNA]</scope>
    <source>
        <strain evidence="4">NZE10 / CBS 128990</strain>
    </source>
</reference>
<keyword evidence="1" id="KW-0175">Coiled coil</keyword>
<dbReference type="STRING" id="675120.N1PQ57"/>
<dbReference type="EMBL" id="KB446539">
    <property type="protein sequence ID" value="EME44559.1"/>
    <property type="molecule type" value="Genomic_DNA"/>
</dbReference>
<evidence type="ECO:0000256" key="2">
    <source>
        <dbReference type="SAM" id="MobiDB-lite"/>
    </source>
</evidence>
<name>N1PQ57_DOTSN</name>
<keyword evidence="4" id="KW-1185">Reference proteome</keyword>
<accession>N1PQ57</accession>
<sequence length="470" mass="52525">MIDVVTQLFLPPITGEVQTTKPVPVQDIRKQQGEEQQERRRIKELVQRLAVREHGMFGPMDHAETIPECMHQSGVPIVAGEALDLHLQNMLIVSAMPNAVDTLFPAYVPAKRVREIAIERIHAKIHAEQERLEAARREHNMHKRLRQRGIRAELYKLNVYSGPCGMFKSHIDTPHSDNQIGSLVVAVPVAFADAPRILWAAFNSDCEHEVLKVTSRHRLTLTYDLFVSAGTGLLNGAALSMSSSRLPLYRQLSDMLKRQFFFPDGCHLGVYLTHSYPHTNNKVRHFVSIMLEGLDMATYEAYSALDFPCVLTSSPPDSIVEALRTLDMLIRATPTHRLQDWTGSGPLTSLLRGIDVEPHYGEDECCESGDVGTGDDFGGDNQDTIESGEQCDKYGEFLGVKDLGIRKGEQALRKILWLNKATHKELGKIYMVYGNQAEMKVSYSSVALLAKTSAWQERHLAAGSAAVEDE</sequence>
<dbReference type="PANTHER" id="PTHR33099:SF7">
    <property type="entry name" value="MYND-TYPE DOMAIN-CONTAINING PROTEIN"/>
    <property type="match status" value="1"/>
</dbReference>